<dbReference type="InterPro" id="IPR051553">
    <property type="entry name" value="Ran_GTPase-activating"/>
</dbReference>
<dbReference type="PROSITE" id="PS00626">
    <property type="entry name" value="RCC1_2"/>
    <property type="match status" value="3"/>
</dbReference>
<dbReference type="PRINTS" id="PR00633">
    <property type="entry name" value="RCCNDNSATION"/>
</dbReference>
<dbReference type="PANTHER" id="PTHR45982">
    <property type="entry name" value="REGULATOR OF CHROMOSOME CONDENSATION"/>
    <property type="match status" value="1"/>
</dbReference>
<comment type="caution">
    <text evidence="5">The sequence shown here is derived from an EMBL/GenBank/DDBJ whole genome shotgun (WGS) entry which is preliminary data.</text>
</comment>
<reference evidence="5" key="1">
    <citation type="submission" date="2023-08" db="EMBL/GenBank/DDBJ databases">
        <title>Draft sequence of the Babesia gibsoni genome.</title>
        <authorList>
            <person name="Yamagishi J.Y."/>
            <person name="Xuan X.X."/>
        </authorList>
    </citation>
    <scope>NUCLEOTIDE SEQUENCE</scope>
    <source>
        <strain evidence="5">Azabu</strain>
    </source>
</reference>
<protein>
    <submittedName>
        <fullName evidence="5">Regulator of chromosome condensation 1/beta-lactamase-inhibitor protein II</fullName>
    </submittedName>
</protein>
<feature type="repeat" description="RCC1" evidence="3">
    <location>
        <begin position="679"/>
        <end position="728"/>
    </location>
</feature>
<dbReference type="InterPro" id="IPR058923">
    <property type="entry name" value="RCC1-like_dom"/>
</dbReference>
<organism evidence="5 6">
    <name type="scientific">Babesia gibsoni</name>
    <dbReference type="NCBI Taxonomy" id="33632"/>
    <lineage>
        <taxon>Eukaryota</taxon>
        <taxon>Sar</taxon>
        <taxon>Alveolata</taxon>
        <taxon>Apicomplexa</taxon>
        <taxon>Aconoidasida</taxon>
        <taxon>Piroplasmida</taxon>
        <taxon>Babesiidae</taxon>
        <taxon>Babesia</taxon>
    </lineage>
</organism>
<dbReference type="PANTHER" id="PTHR45982:SF1">
    <property type="entry name" value="REGULATOR OF CHROMOSOME CONDENSATION"/>
    <property type="match status" value="1"/>
</dbReference>
<accession>A0AAD8PDN6</accession>
<feature type="domain" description="RCC1-like" evidence="4">
    <location>
        <begin position="477"/>
        <end position="777"/>
    </location>
</feature>
<feature type="repeat" description="RCC1" evidence="3">
    <location>
        <begin position="782"/>
        <end position="838"/>
    </location>
</feature>
<evidence type="ECO:0000256" key="3">
    <source>
        <dbReference type="PROSITE-ProRule" id="PRU00235"/>
    </source>
</evidence>
<name>A0AAD8PDN6_BABGI</name>
<feature type="repeat" description="RCC1" evidence="3">
    <location>
        <begin position="245"/>
        <end position="308"/>
    </location>
</feature>
<dbReference type="PROSITE" id="PS50012">
    <property type="entry name" value="RCC1_3"/>
    <property type="match status" value="11"/>
</dbReference>
<feature type="repeat" description="RCC1" evidence="3">
    <location>
        <begin position="58"/>
        <end position="110"/>
    </location>
</feature>
<evidence type="ECO:0000256" key="2">
    <source>
        <dbReference type="ARBA" id="ARBA00022737"/>
    </source>
</evidence>
<dbReference type="EMBL" id="JAVEPI010000004">
    <property type="protein sequence ID" value="KAK1442426.1"/>
    <property type="molecule type" value="Genomic_DNA"/>
</dbReference>
<feature type="repeat" description="RCC1" evidence="3">
    <location>
        <begin position="626"/>
        <end position="678"/>
    </location>
</feature>
<dbReference type="Proteomes" id="UP001230268">
    <property type="component" value="Unassembled WGS sequence"/>
</dbReference>
<gene>
    <name evidence="5" type="ORF">BgAZ_404560</name>
</gene>
<feature type="repeat" description="RCC1" evidence="3">
    <location>
        <begin position="309"/>
        <end position="373"/>
    </location>
</feature>
<dbReference type="Pfam" id="PF25390">
    <property type="entry name" value="WD40_RLD"/>
    <property type="match status" value="2"/>
</dbReference>
<keyword evidence="6" id="KW-1185">Reference proteome</keyword>
<evidence type="ECO:0000259" key="4">
    <source>
        <dbReference type="Pfam" id="PF25390"/>
    </source>
</evidence>
<dbReference type="Gene3D" id="2.130.10.30">
    <property type="entry name" value="Regulator of chromosome condensation 1/beta-lactamase-inhibitor protein II"/>
    <property type="match status" value="4"/>
</dbReference>
<evidence type="ECO:0000256" key="1">
    <source>
        <dbReference type="ARBA" id="ARBA00022658"/>
    </source>
</evidence>
<feature type="repeat" description="RCC1" evidence="3">
    <location>
        <begin position="513"/>
        <end position="565"/>
    </location>
</feature>
<keyword evidence="2" id="KW-0677">Repeat</keyword>
<dbReference type="InterPro" id="IPR000408">
    <property type="entry name" value="Reg_chr_condens"/>
</dbReference>
<feature type="domain" description="RCC1-like" evidence="4">
    <location>
        <begin position="60"/>
        <end position="457"/>
    </location>
</feature>
<feature type="repeat" description="RCC1" evidence="3">
    <location>
        <begin position="566"/>
        <end position="615"/>
    </location>
</feature>
<evidence type="ECO:0000313" key="6">
    <source>
        <dbReference type="Proteomes" id="UP001230268"/>
    </source>
</evidence>
<feature type="repeat" description="RCC1" evidence="3">
    <location>
        <begin position="729"/>
        <end position="781"/>
    </location>
</feature>
<keyword evidence="1" id="KW-0344">Guanine-nucleotide releasing factor</keyword>
<dbReference type="InterPro" id="IPR009091">
    <property type="entry name" value="RCC1/BLIP-II"/>
</dbReference>
<dbReference type="SUPFAM" id="SSF50985">
    <property type="entry name" value="RCC1/BLIP-II"/>
    <property type="match status" value="3"/>
</dbReference>
<sequence length="1697" mass="188081">MATNGSGYVMPSGSQVIPRVVAIGLNHGLCVSKSLTFNQTKARGDAQKEQSGVVDATLHVHSWGNADFNCLGHGIKVKLAKLPQSIKFFERKNVSQVACGDYHSAVLVLPQHAKTGTGGTVYTFGLGSGGRLGYFIDDEEEKNFIKRAVTVGVEPSWCTAQPNPVGLAVNLKNCVVSLSCGANHTIITTVDGSLFSWGMGAYGVLGTGNTDNQFTPVRVEFPLEDTIIAKCAAGCRHSFGLDNLGRVWAWGYGGNVLKVQIDNITGNGRLGIGNTRTHYSPMMVKIQDGCKVVQISCGDVHSACIDEEGNVYTWGSSKGGKLGHAKSDDDILVPTMVTTLSGIRIVQVRNTLHKTNRNKVECGTGVTLALSEGGSIYQWGCILGVNPALSDAVPRISHHPQEVMDAGSKNIFIAAGPYSCAAVNVYGDLKTWGVGSSFRLGHGHVGDCPVPKFVPELRTKIYVDALLANSNKFGVTREEEHTESVKPANTFNEKRIQQVSAGMSHGALVTCSGTMYTWGANGGIGFSKSEKPGEVFKEPRLLQHFSTKIKRIACGSNHTLAVTASGMAFSWGCNDSGELGLGDLRPRAFPEHLSTLEYVINVFAGYNNSCCITTTKHDNFINDEVGSAWVFGSASGGKLGLGEGCTASSIMNPRKLTYISGVYKVALGNSHSLLLQFDGTLYATGSGANGRTGTGENAIVNEFKRVNTDLKFIDIAVGSSHSLAVSMDNDLYGWGKGKSITMNDESILQPTRIEGLPCSMGVTKVIAVSAMYNHSFVVTDQGGLIAWGDNSSGQLGVPLMTDSAEAREFIKRPSIVVMDCPVTSVSTSRTHTICTTVKGDSFAWGTASDGRLGIGDTHDKIVYKPTPMATINLMCDMLDNFENMKLSNDSLSYISRVESFMNELHFRDNKDVVDWKNLQIILKNEERLCWESSLKSFEDDLVSCLKQHVDFILEMGSYQSKLDSLRFRLKVAVKGFVNNLGGSRPHIKELAVKSVQQYRRFIKEIERIVEIVFLQPSYFVRLCLFGDDYSTVEAVVKSLYSRLDVPRVHNQFVALVLTLLREDIQLFFNPQTPLNASCSPFSRILRAYATTKYISEANASIFYSNEFQNSFANFLNQGRLILPNEAQPNGEELKRFGEFIIHLNQMLRLLEIPYYVRLAMKRMHDYIKFRIPPWCISPNVLVENVAIYPIIPVFVYAILQPYFSDANTLAALHGYDIANKEVVLNNFSVVSQYLDYIVNPCLTMEPSAHEEVNRATMTLYRNLSHMLLEYIKTLLDVEDTFNIDVTMETFKSHFDTEKLRVEVPSYLIAQFVNNCVTTKKYLNLSAHDPLSKTVEELLKAVGKETQGRYIFTEATIEQLKHMRMVCRVGIEHRFMTYEKNMSICKFSGVFLPQRLAYRQSTYSEDCVKFISLIVRYVPFAKYDPPRIIQNALVELQQLDITPGGFDELGAELERMAGEHSSPETPDYMLAAVARNTYSQVMKIDRSRSNPSDIVSAILTKVMERYHQRRYLLRIYRRQGEIEACKSNFEAEFREKVEYLSTCIDHAVGMFMEPCIQKAALTYRVKLHRAKCVARASESKRCSVRFNLSVLCTNGEVICKREEDIKRLSSLSLVLTFHHTSGCTLVIEERAKGGYDPITLESHQIPMSMLEACSEDVSESFYTLLATSTHPQGLLDIRNKFLVESFMELMASLGASKD</sequence>
<evidence type="ECO:0000313" key="5">
    <source>
        <dbReference type="EMBL" id="KAK1442426.1"/>
    </source>
</evidence>
<feature type="repeat" description="RCC1" evidence="3">
    <location>
        <begin position="192"/>
        <end position="244"/>
    </location>
</feature>
<proteinExistence type="predicted"/>
<feature type="repeat" description="RCC1" evidence="3">
    <location>
        <begin position="119"/>
        <end position="191"/>
    </location>
</feature>